<proteinExistence type="predicted"/>
<dbReference type="Pfam" id="PF20160">
    <property type="entry name" value="C-JID"/>
    <property type="match status" value="1"/>
</dbReference>
<feature type="domain" description="C-JID" evidence="4">
    <location>
        <begin position="32"/>
        <end position="182"/>
    </location>
</feature>
<dbReference type="EMBL" id="JARAOO010000011">
    <property type="protein sequence ID" value="KAJ7951581.1"/>
    <property type="molecule type" value="Genomic_DNA"/>
</dbReference>
<evidence type="ECO:0000313" key="5">
    <source>
        <dbReference type="EMBL" id="KAJ7951581.1"/>
    </source>
</evidence>
<feature type="signal peptide" evidence="3">
    <location>
        <begin position="1"/>
        <end position="31"/>
    </location>
</feature>
<protein>
    <submittedName>
        <fullName evidence="5">TIR-NBS-LRR resistance protein</fullName>
    </submittedName>
</protein>
<dbReference type="InterPro" id="IPR045344">
    <property type="entry name" value="C-JID"/>
</dbReference>
<organism evidence="5 6">
    <name type="scientific">Quillaja saponaria</name>
    <name type="common">Soap bark tree</name>
    <dbReference type="NCBI Taxonomy" id="32244"/>
    <lineage>
        <taxon>Eukaryota</taxon>
        <taxon>Viridiplantae</taxon>
        <taxon>Streptophyta</taxon>
        <taxon>Embryophyta</taxon>
        <taxon>Tracheophyta</taxon>
        <taxon>Spermatophyta</taxon>
        <taxon>Magnoliopsida</taxon>
        <taxon>eudicotyledons</taxon>
        <taxon>Gunneridae</taxon>
        <taxon>Pentapetalae</taxon>
        <taxon>rosids</taxon>
        <taxon>fabids</taxon>
        <taxon>Fabales</taxon>
        <taxon>Quillajaceae</taxon>
        <taxon>Quillaja</taxon>
    </lineage>
</organism>
<keyword evidence="3" id="KW-0732">Signal</keyword>
<accession>A0AAD7PDI3</accession>
<evidence type="ECO:0000313" key="6">
    <source>
        <dbReference type="Proteomes" id="UP001163823"/>
    </source>
</evidence>
<reference evidence="5" key="1">
    <citation type="journal article" date="2023" name="Science">
        <title>Elucidation of the pathway for biosynthesis of saponin adjuvants from the soapbark tree.</title>
        <authorList>
            <person name="Reed J."/>
            <person name="Orme A."/>
            <person name="El-Demerdash A."/>
            <person name="Owen C."/>
            <person name="Martin L.B.B."/>
            <person name="Misra R.C."/>
            <person name="Kikuchi S."/>
            <person name="Rejzek M."/>
            <person name="Martin A.C."/>
            <person name="Harkess A."/>
            <person name="Leebens-Mack J."/>
            <person name="Louveau T."/>
            <person name="Stephenson M.J."/>
            <person name="Osbourn A."/>
        </authorList>
    </citation>
    <scope>NUCLEOTIDE SEQUENCE</scope>
    <source>
        <strain evidence="5">S10</strain>
    </source>
</reference>
<name>A0AAD7PDI3_QUISA</name>
<keyword evidence="1" id="KW-0433">Leucine-rich repeat</keyword>
<keyword evidence="6" id="KW-1185">Reference proteome</keyword>
<comment type="caution">
    <text evidence="5">The sequence shown here is derived from an EMBL/GenBank/DDBJ whole genome shotgun (WGS) entry which is preliminary data.</text>
</comment>
<feature type="chain" id="PRO_5042205082" evidence="3">
    <location>
        <begin position="32"/>
        <end position="187"/>
    </location>
</feature>
<gene>
    <name evidence="5" type="ORF">O6P43_027604</name>
</gene>
<evidence type="ECO:0000256" key="2">
    <source>
        <dbReference type="ARBA" id="ARBA00022737"/>
    </source>
</evidence>
<dbReference type="Proteomes" id="UP001163823">
    <property type="component" value="Chromosome 11"/>
</dbReference>
<evidence type="ECO:0000256" key="1">
    <source>
        <dbReference type="ARBA" id="ARBA00022614"/>
    </source>
</evidence>
<dbReference type="KEGG" id="qsa:O6P43_027604"/>
<evidence type="ECO:0000259" key="4">
    <source>
        <dbReference type="Pfam" id="PF20160"/>
    </source>
</evidence>
<keyword evidence="2" id="KW-0677">Repeat</keyword>
<sequence length="187" mass="21836">MLWPMHNFGFRRYRLCHQKDFILLVLWFSICLPGSEIPKSPQWFITRRTGTLMTVTVPPNCYNDPKLVGFALCILALQQHWNTDDIVPRVFRCYKSVKQWHFLEFADDEDNHNLPKVIQSDHVFLWYDPDFCSLVLEDIKVRAKSVASNSTYCPEVSFVFSGLLHELGLVTMCGVYPLYAQDDINQL</sequence>
<evidence type="ECO:0000256" key="3">
    <source>
        <dbReference type="SAM" id="SignalP"/>
    </source>
</evidence>
<dbReference type="AlphaFoldDB" id="A0AAD7PDI3"/>